<dbReference type="GO" id="GO:0016887">
    <property type="term" value="F:ATP hydrolysis activity"/>
    <property type="evidence" value="ECO:0007669"/>
    <property type="project" value="InterPro"/>
</dbReference>
<gene>
    <name evidence="2" type="ORF">Pla123a_31350</name>
</gene>
<protein>
    <recommendedName>
        <fullName evidence="1">ORC1/DEAH AAA+ ATPase domain-containing protein</fullName>
    </recommendedName>
</protein>
<dbReference type="SUPFAM" id="SSF52540">
    <property type="entry name" value="P-loop containing nucleoside triphosphate hydrolases"/>
    <property type="match status" value="1"/>
</dbReference>
<dbReference type="Proteomes" id="UP000318478">
    <property type="component" value="Unassembled WGS sequence"/>
</dbReference>
<sequence length="271" mass="30265">MYLQHWRLDYSPFRTTIDAERAYPSEALRESTARIEYLIAERRRVGVLLGERGAGKSVALAVMQRRLQQSGAAACVVDAFGLSRRELLWQVAEGIQAEPDPTDDEGRLWRRLSDRAQHLKWQGRDAVLMVDDVEQLGADLMRQLVRLLRIDPAPDSRWTVILATDPARLSYLDDAVLHAIDLRIDLYPWTLDDTTGYLQNALFEAGRLTPIFDDEAILRLFELTTGVPRHVVRLADFALLAGAGAGADSVDAGTVEQAFEEISWSPPVAAG</sequence>
<dbReference type="PANTHER" id="PTHR35894:SF1">
    <property type="entry name" value="PHOSPHORIBULOKINASE _ URIDINE KINASE FAMILY"/>
    <property type="match status" value="1"/>
</dbReference>
<dbReference type="InterPro" id="IPR049945">
    <property type="entry name" value="AAA_22"/>
</dbReference>
<proteinExistence type="predicted"/>
<dbReference type="InterPro" id="IPR027417">
    <property type="entry name" value="P-loop_NTPase"/>
</dbReference>
<accession>A0A5C5YL20</accession>
<evidence type="ECO:0000313" key="2">
    <source>
        <dbReference type="EMBL" id="TWT75625.1"/>
    </source>
</evidence>
<dbReference type="EMBL" id="SJPO01000007">
    <property type="protein sequence ID" value="TWT75625.1"/>
    <property type="molecule type" value="Genomic_DNA"/>
</dbReference>
<organism evidence="2 3">
    <name type="scientific">Posidoniimonas polymericola</name>
    <dbReference type="NCBI Taxonomy" id="2528002"/>
    <lineage>
        <taxon>Bacteria</taxon>
        <taxon>Pseudomonadati</taxon>
        <taxon>Planctomycetota</taxon>
        <taxon>Planctomycetia</taxon>
        <taxon>Pirellulales</taxon>
        <taxon>Lacipirellulaceae</taxon>
        <taxon>Posidoniimonas</taxon>
    </lineage>
</organism>
<evidence type="ECO:0000313" key="3">
    <source>
        <dbReference type="Proteomes" id="UP000318478"/>
    </source>
</evidence>
<dbReference type="Gene3D" id="3.40.50.300">
    <property type="entry name" value="P-loop containing nucleotide triphosphate hydrolases"/>
    <property type="match status" value="1"/>
</dbReference>
<name>A0A5C5YL20_9BACT</name>
<dbReference type="InterPro" id="IPR052026">
    <property type="entry name" value="ExeA_AAA_ATPase_DNA-bind"/>
</dbReference>
<reference evidence="2 3" key="1">
    <citation type="submission" date="2019-02" db="EMBL/GenBank/DDBJ databases">
        <title>Deep-cultivation of Planctomycetes and their phenomic and genomic characterization uncovers novel biology.</title>
        <authorList>
            <person name="Wiegand S."/>
            <person name="Jogler M."/>
            <person name="Boedeker C."/>
            <person name="Pinto D."/>
            <person name="Vollmers J."/>
            <person name="Rivas-Marin E."/>
            <person name="Kohn T."/>
            <person name="Peeters S.H."/>
            <person name="Heuer A."/>
            <person name="Rast P."/>
            <person name="Oberbeckmann S."/>
            <person name="Bunk B."/>
            <person name="Jeske O."/>
            <person name="Meyerdierks A."/>
            <person name="Storesund J.E."/>
            <person name="Kallscheuer N."/>
            <person name="Luecker S."/>
            <person name="Lage O.M."/>
            <person name="Pohl T."/>
            <person name="Merkel B.J."/>
            <person name="Hornburger P."/>
            <person name="Mueller R.-W."/>
            <person name="Bruemmer F."/>
            <person name="Labrenz M."/>
            <person name="Spormann A.M."/>
            <person name="Op Den Camp H."/>
            <person name="Overmann J."/>
            <person name="Amann R."/>
            <person name="Jetten M.S.M."/>
            <person name="Mascher T."/>
            <person name="Medema M.H."/>
            <person name="Devos D.P."/>
            <person name="Kaster A.-K."/>
            <person name="Ovreas L."/>
            <person name="Rohde M."/>
            <person name="Galperin M.Y."/>
            <person name="Jogler C."/>
        </authorList>
    </citation>
    <scope>NUCLEOTIDE SEQUENCE [LARGE SCALE GENOMIC DNA]</scope>
    <source>
        <strain evidence="2 3">Pla123a</strain>
    </source>
</reference>
<keyword evidence="3" id="KW-1185">Reference proteome</keyword>
<dbReference type="AlphaFoldDB" id="A0A5C5YL20"/>
<feature type="domain" description="ORC1/DEAH AAA+ ATPase" evidence="1">
    <location>
        <begin position="42"/>
        <end position="166"/>
    </location>
</feature>
<dbReference type="Pfam" id="PF13401">
    <property type="entry name" value="AAA_22"/>
    <property type="match status" value="1"/>
</dbReference>
<dbReference type="PANTHER" id="PTHR35894">
    <property type="entry name" value="GENERAL SECRETION PATHWAY PROTEIN A-RELATED"/>
    <property type="match status" value="1"/>
</dbReference>
<dbReference type="RefSeq" id="WP_197528004.1">
    <property type="nucleotide sequence ID" value="NZ_SJPO01000007.1"/>
</dbReference>
<comment type="caution">
    <text evidence="2">The sequence shown here is derived from an EMBL/GenBank/DDBJ whole genome shotgun (WGS) entry which is preliminary data.</text>
</comment>
<evidence type="ECO:0000259" key="1">
    <source>
        <dbReference type="Pfam" id="PF13401"/>
    </source>
</evidence>